<dbReference type="Pfam" id="PF03401">
    <property type="entry name" value="TctC"/>
    <property type="match status" value="1"/>
</dbReference>
<evidence type="ECO:0000313" key="4">
    <source>
        <dbReference type="Proteomes" id="UP000542125"/>
    </source>
</evidence>
<feature type="chain" id="PRO_5030866793" evidence="2">
    <location>
        <begin position="31"/>
        <end position="331"/>
    </location>
</feature>
<feature type="signal peptide" evidence="2">
    <location>
        <begin position="1"/>
        <end position="30"/>
    </location>
</feature>
<dbReference type="Gene3D" id="3.40.190.150">
    <property type="entry name" value="Bordetella uptake gene, domain 1"/>
    <property type="match status" value="1"/>
</dbReference>
<keyword evidence="2" id="KW-0732">Signal</keyword>
<dbReference type="AlphaFoldDB" id="A0A7Y9LJZ0"/>
<keyword evidence="4" id="KW-1185">Reference proteome</keyword>
<sequence length="331" mass="34253">MPHFPYPLARWLTSAALASLLAGAPAIVQAQATFPVRPVSLVIGYPPGAIVDTVARQVGAALAPILGQPVVPDNKGGAAGVIGAGVVAKARPDGYTVLFTAYTSLQIASAIERNLAFDPVNDLIPVASVGRPTTLLLVNADFPAKTFDEFIAYVKARPSQINFGTSGTGSPNHFALEHLNSVFGTRMTAVPYKGAAQMLTDMLGGRVQATFSSSSLAAGHLQAGTVRALAIGSPDASPLFPDLPVIADKGAPGFNASGALGLFAPPGTPPAIVDQWNLAIGKALQDPAVAEKLAGEGIIVKRQTAAQFGDSYRREARQIADFIRQGNLKIN</sequence>
<name>A0A7Y9LJZ0_9BURK</name>
<dbReference type="PIRSF" id="PIRSF017082">
    <property type="entry name" value="YflP"/>
    <property type="match status" value="1"/>
</dbReference>
<dbReference type="PANTHER" id="PTHR42928:SF5">
    <property type="entry name" value="BLR1237 PROTEIN"/>
    <property type="match status" value="1"/>
</dbReference>
<protein>
    <submittedName>
        <fullName evidence="3">Tripartite-type tricarboxylate transporter receptor subunit TctC</fullName>
    </submittedName>
</protein>
<evidence type="ECO:0000313" key="3">
    <source>
        <dbReference type="EMBL" id="NYE82454.1"/>
    </source>
</evidence>
<reference evidence="3 4" key="1">
    <citation type="submission" date="2020-07" db="EMBL/GenBank/DDBJ databases">
        <title>Genomic Encyclopedia of Type Strains, Phase IV (KMG-V): Genome sequencing to study the core and pangenomes of soil and plant-associated prokaryotes.</title>
        <authorList>
            <person name="Whitman W."/>
        </authorList>
    </citation>
    <scope>NUCLEOTIDE SEQUENCE [LARGE SCALE GENOMIC DNA]</scope>
    <source>
        <strain evidence="3 4">SAS40</strain>
    </source>
</reference>
<dbReference type="SUPFAM" id="SSF53850">
    <property type="entry name" value="Periplasmic binding protein-like II"/>
    <property type="match status" value="1"/>
</dbReference>
<dbReference type="InterPro" id="IPR042100">
    <property type="entry name" value="Bug_dom1"/>
</dbReference>
<dbReference type="EMBL" id="JACBYR010000001">
    <property type="protein sequence ID" value="NYE82454.1"/>
    <property type="molecule type" value="Genomic_DNA"/>
</dbReference>
<evidence type="ECO:0000256" key="1">
    <source>
        <dbReference type="ARBA" id="ARBA00006987"/>
    </source>
</evidence>
<dbReference type="Gene3D" id="3.40.190.10">
    <property type="entry name" value="Periplasmic binding protein-like II"/>
    <property type="match status" value="1"/>
</dbReference>
<gene>
    <name evidence="3" type="ORF">FHW18_001725</name>
</gene>
<keyword evidence="3" id="KW-0675">Receptor</keyword>
<dbReference type="InterPro" id="IPR005064">
    <property type="entry name" value="BUG"/>
</dbReference>
<dbReference type="Proteomes" id="UP000542125">
    <property type="component" value="Unassembled WGS sequence"/>
</dbReference>
<evidence type="ECO:0000256" key="2">
    <source>
        <dbReference type="SAM" id="SignalP"/>
    </source>
</evidence>
<comment type="similarity">
    <text evidence="1">Belongs to the UPF0065 (bug) family.</text>
</comment>
<comment type="caution">
    <text evidence="3">The sequence shown here is derived from an EMBL/GenBank/DDBJ whole genome shotgun (WGS) entry which is preliminary data.</text>
</comment>
<proteinExistence type="inferred from homology"/>
<organism evidence="3 4">
    <name type="scientific">Pigmentiphaga litoralis</name>
    <dbReference type="NCBI Taxonomy" id="516702"/>
    <lineage>
        <taxon>Bacteria</taxon>
        <taxon>Pseudomonadati</taxon>
        <taxon>Pseudomonadota</taxon>
        <taxon>Betaproteobacteria</taxon>
        <taxon>Burkholderiales</taxon>
        <taxon>Alcaligenaceae</taxon>
        <taxon>Pigmentiphaga</taxon>
    </lineage>
</organism>
<accession>A0A7Y9LJZ0</accession>
<dbReference type="PANTHER" id="PTHR42928">
    <property type="entry name" value="TRICARBOXYLATE-BINDING PROTEIN"/>
    <property type="match status" value="1"/>
</dbReference>
<dbReference type="RefSeq" id="WP_179585361.1">
    <property type="nucleotide sequence ID" value="NZ_JACBYR010000001.1"/>
</dbReference>